<dbReference type="EMBL" id="VWFO01000100">
    <property type="protein sequence ID" value="KAA4660288.1"/>
    <property type="molecule type" value="Genomic_DNA"/>
</dbReference>
<name>A0A642C5C9_BACOV</name>
<evidence type="ECO:0000256" key="1">
    <source>
        <dbReference type="SAM" id="Coils"/>
    </source>
</evidence>
<organism evidence="2 3">
    <name type="scientific">Bacteroides ovatus</name>
    <dbReference type="NCBI Taxonomy" id="28116"/>
    <lineage>
        <taxon>Bacteria</taxon>
        <taxon>Pseudomonadati</taxon>
        <taxon>Bacteroidota</taxon>
        <taxon>Bacteroidia</taxon>
        <taxon>Bacteroidales</taxon>
        <taxon>Bacteroidaceae</taxon>
        <taxon>Bacteroides</taxon>
    </lineage>
</organism>
<evidence type="ECO:0000313" key="2">
    <source>
        <dbReference type="EMBL" id="KAA4660288.1"/>
    </source>
</evidence>
<comment type="caution">
    <text evidence="2">The sequence shown here is derived from an EMBL/GenBank/DDBJ whole genome shotgun (WGS) entry which is preliminary data.</text>
</comment>
<sequence length="113" mass="12464">MELKDFIKSTITQIKESVEELNEEFEEGKAIVNPLYAKSLNRSMIGRTGANVTDIDFDLSLSVTETDGKEGKIGIMSSIIGMGASSKSDNQNISTNRIQFTIPVMLPYKKPCD</sequence>
<reference evidence="2 3" key="1">
    <citation type="journal article" date="2019" name="Nat. Med.">
        <title>A library of human gut bacterial isolates paired with longitudinal multiomics data enables mechanistic microbiome research.</title>
        <authorList>
            <person name="Poyet M."/>
            <person name="Groussin M."/>
            <person name="Gibbons S.M."/>
            <person name="Avila-Pacheco J."/>
            <person name="Jiang X."/>
            <person name="Kearney S.M."/>
            <person name="Perrotta A.R."/>
            <person name="Berdy B."/>
            <person name="Zhao S."/>
            <person name="Lieberman T.D."/>
            <person name="Swanson P.K."/>
            <person name="Smith M."/>
            <person name="Roesemann S."/>
            <person name="Alexander J.E."/>
            <person name="Rich S.A."/>
            <person name="Livny J."/>
            <person name="Vlamakis H."/>
            <person name="Clish C."/>
            <person name="Bullock K."/>
            <person name="Deik A."/>
            <person name="Scott J."/>
            <person name="Pierce K.A."/>
            <person name="Xavier R.J."/>
            <person name="Alm E.J."/>
        </authorList>
    </citation>
    <scope>NUCLEOTIDE SEQUENCE [LARGE SCALE GENOMIC DNA]</scope>
    <source>
        <strain evidence="2 3">BIOML-A14</strain>
    </source>
</reference>
<dbReference type="AlphaFoldDB" id="A0A642C5C9"/>
<gene>
    <name evidence="2" type="ORF">F3B98_27135</name>
</gene>
<feature type="coiled-coil region" evidence="1">
    <location>
        <begin position="4"/>
        <end position="31"/>
    </location>
</feature>
<protein>
    <submittedName>
        <fullName evidence="2">Uncharacterized protein</fullName>
    </submittedName>
</protein>
<proteinExistence type="predicted"/>
<keyword evidence="1" id="KW-0175">Coiled coil</keyword>
<evidence type="ECO:0000313" key="3">
    <source>
        <dbReference type="Proteomes" id="UP000435985"/>
    </source>
</evidence>
<dbReference type="Proteomes" id="UP000435985">
    <property type="component" value="Unassembled WGS sequence"/>
</dbReference>
<accession>A0A642C5C9</accession>